<evidence type="ECO:0000256" key="4">
    <source>
        <dbReference type="ARBA" id="ARBA00022525"/>
    </source>
</evidence>
<evidence type="ECO:0000256" key="1">
    <source>
        <dbReference type="ARBA" id="ARBA00004191"/>
    </source>
</evidence>
<keyword evidence="4" id="KW-0964">Secreted</keyword>
<dbReference type="PANTHER" id="PTHR31375">
    <property type="match status" value="1"/>
</dbReference>
<dbReference type="SMART" id="SM00710">
    <property type="entry name" value="PbH1"/>
    <property type="match status" value="4"/>
</dbReference>
<feature type="chain" id="PRO_5044810627" description="Polygalacturonase" evidence="10">
    <location>
        <begin position="28"/>
        <end position="355"/>
    </location>
</feature>
<reference evidence="11 12" key="1">
    <citation type="submission" date="2024-11" db="EMBL/GenBank/DDBJ databases">
        <title>Chromosome-level genome assembly of Eucalyptus globulus Labill. provides insights into its genome evolution.</title>
        <authorList>
            <person name="Li X."/>
        </authorList>
    </citation>
    <scope>NUCLEOTIDE SEQUENCE [LARGE SCALE GENOMIC DNA]</scope>
    <source>
        <strain evidence="11">CL2024</strain>
        <tissue evidence="11">Fresh tender leaves</tissue>
    </source>
</reference>
<evidence type="ECO:0000313" key="12">
    <source>
        <dbReference type="Proteomes" id="UP001634007"/>
    </source>
</evidence>
<protein>
    <recommendedName>
        <fullName evidence="13">Polygalacturonase</fullName>
    </recommendedName>
</protein>
<evidence type="ECO:0000256" key="8">
    <source>
        <dbReference type="PROSITE-ProRule" id="PRU10052"/>
    </source>
</evidence>
<dbReference type="Gene3D" id="2.160.20.10">
    <property type="entry name" value="Single-stranded right-handed beta-helix, Pectin lyase-like"/>
    <property type="match status" value="1"/>
</dbReference>
<dbReference type="Proteomes" id="UP001634007">
    <property type="component" value="Unassembled WGS sequence"/>
</dbReference>
<dbReference type="InterPro" id="IPR012334">
    <property type="entry name" value="Pectin_lyas_fold"/>
</dbReference>
<name>A0ABD3K7I7_EUCGL</name>
<evidence type="ECO:0000256" key="3">
    <source>
        <dbReference type="ARBA" id="ARBA00022512"/>
    </source>
</evidence>
<dbReference type="EMBL" id="JBJKBG010000006">
    <property type="protein sequence ID" value="KAL3735303.1"/>
    <property type="molecule type" value="Genomic_DNA"/>
</dbReference>
<evidence type="ECO:0000256" key="9">
    <source>
        <dbReference type="RuleBase" id="RU361169"/>
    </source>
</evidence>
<keyword evidence="12" id="KW-1185">Reference proteome</keyword>
<evidence type="ECO:0000256" key="2">
    <source>
        <dbReference type="ARBA" id="ARBA00008834"/>
    </source>
</evidence>
<accession>A0ABD3K7I7</accession>
<feature type="signal peptide" evidence="10">
    <location>
        <begin position="1"/>
        <end position="27"/>
    </location>
</feature>
<dbReference type="InterPro" id="IPR011050">
    <property type="entry name" value="Pectin_lyase_fold/virulence"/>
</dbReference>
<keyword evidence="10" id="KW-0732">Signal</keyword>
<evidence type="ECO:0000256" key="10">
    <source>
        <dbReference type="SAM" id="SignalP"/>
    </source>
</evidence>
<evidence type="ECO:0000256" key="6">
    <source>
        <dbReference type="ARBA" id="ARBA00023295"/>
    </source>
</evidence>
<gene>
    <name evidence="11" type="ORF">ACJRO7_024436</name>
</gene>
<organism evidence="11 12">
    <name type="scientific">Eucalyptus globulus</name>
    <name type="common">Tasmanian blue gum</name>
    <dbReference type="NCBI Taxonomy" id="34317"/>
    <lineage>
        <taxon>Eukaryota</taxon>
        <taxon>Viridiplantae</taxon>
        <taxon>Streptophyta</taxon>
        <taxon>Embryophyta</taxon>
        <taxon>Tracheophyta</taxon>
        <taxon>Spermatophyta</taxon>
        <taxon>Magnoliopsida</taxon>
        <taxon>eudicotyledons</taxon>
        <taxon>Gunneridae</taxon>
        <taxon>Pentapetalae</taxon>
        <taxon>rosids</taxon>
        <taxon>malvids</taxon>
        <taxon>Myrtales</taxon>
        <taxon>Myrtaceae</taxon>
        <taxon>Myrtoideae</taxon>
        <taxon>Eucalypteae</taxon>
        <taxon>Eucalyptus</taxon>
    </lineage>
</organism>
<keyword evidence="3" id="KW-0134">Cell wall</keyword>
<dbReference type="SUPFAM" id="SSF51126">
    <property type="entry name" value="Pectin lyase-like"/>
    <property type="match status" value="1"/>
</dbReference>
<keyword evidence="5 9" id="KW-0378">Hydrolase</keyword>
<dbReference type="GO" id="GO:0071555">
    <property type="term" value="P:cell wall organization"/>
    <property type="evidence" value="ECO:0007669"/>
    <property type="project" value="UniProtKB-KW"/>
</dbReference>
<evidence type="ECO:0008006" key="13">
    <source>
        <dbReference type="Google" id="ProtNLM"/>
    </source>
</evidence>
<keyword evidence="6 9" id="KW-0326">Glycosidase</keyword>
<sequence>MGFSISICSLILVSALLLTSEIKVGVADKTFSVLDYVAVGNGITDDSSAFTKAWNDACNTDGEDKWLTFNSVNGLNISGLGSFDAYGASWWNNSCSLSPKPTLTINYCNDISLQHLYFKNSPQMHLVVSGSSNVYLRSLDIYAPEWSPNTDGIHIGGSHGVVVRASTIGTGRASLSSDSDDCISITDQTSNITISDIKCGPGHGISIGSLGQDGSEVSVSKIKVKNVNFHGSTNGARIKTWQVGRGQVSQVDFSNLNFTAVENPIIIDQYYCNTPGNCPKTNTVVHIDDVHFRNAFGTSSTEVAINLKCSDNVACTNIILDTIKLESAIQGKETISSCNNAFETTEGIVKPKSCL</sequence>
<dbReference type="InterPro" id="IPR000743">
    <property type="entry name" value="Glyco_hydro_28"/>
</dbReference>
<keyword evidence="7" id="KW-0961">Cell wall biogenesis/degradation</keyword>
<evidence type="ECO:0000256" key="7">
    <source>
        <dbReference type="ARBA" id="ARBA00023316"/>
    </source>
</evidence>
<proteinExistence type="inferred from homology"/>
<dbReference type="Pfam" id="PF00295">
    <property type="entry name" value="Glyco_hydro_28"/>
    <property type="match status" value="1"/>
</dbReference>
<dbReference type="InterPro" id="IPR006626">
    <property type="entry name" value="PbH1"/>
</dbReference>
<feature type="active site" evidence="8">
    <location>
        <position position="203"/>
    </location>
</feature>
<dbReference type="GO" id="GO:0004553">
    <property type="term" value="F:hydrolase activity, hydrolyzing O-glycosyl compounds"/>
    <property type="evidence" value="ECO:0007669"/>
    <property type="project" value="UniProtKB-ARBA"/>
</dbReference>
<comment type="similarity">
    <text evidence="2 9">Belongs to the glycosyl hydrolase 28 family.</text>
</comment>
<comment type="caution">
    <text evidence="11">The sequence shown here is derived from an EMBL/GenBank/DDBJ whole genome shotgun (WGS) entry which is preliminary data.</text>
</comment>
<evidence type="ECO:0000313" key="11">
    <source>
        <dbReference type="EMBL" id="KAL3735303.1"/>
    </source>
</evidence>
<dbReference type="PROSITE" id="PS00502">
    <property type="entry name" value="POLYGALACTURONASE"/>
    <property type="match status" value="1"/>
</dbReference>
<dbReference type="AlphaFoldDB" id="A0ABD3K7I7"/>
<comment type="subcellular location">
    <subcellularLocation>
        <location evidence="1">Secreted</location>
        <location evidence="1">Cell wall</location>
    </subcellularLocation>
</comment>
<evidence type="ECO:0000256" key="5">
    <source>
        <dbReference type="ARBA" id="ARBA00022801"/>
    </source>
</evidence>